<evidence type="ECO:0000256" key="1">
    <source>
        <dbReference type="ARBA" id="ARBA00004127"/>
    </source>
</evidence>
<feature type="transmembrane region" description="Helical" evidence="5">
    <location>
        <begin position="20"/>
        <end position="40"/>
    </location>
</feature>
<proteinExistence type="inferred from homology"/>
<dbReference type="PROSITE" id="PS50244">
    <property type="entry name" value="S5A_REDUCTASE"/>
    <property type="match status" value="1"/>
</dbReference>
<evidence type="ECO:0000313" key="9">
    <source>
        <dbReference type="Proteomes" id="UP001444661"/>
    </source>
</evidence>
<dbReference type="PANTHER" id="PTHR14624:SF0">
    <property type="entry name" value="POLYPRENOL REDUCTASE"/>
    <property type="match status" value="1"/>
</dbReference>
<evidence type="ECO:0000256" key="2">
    <source>
        <dbReference type="ARBA" id="ARBA00022692"/>
    </source>
</evidence>
<dbReference type="PANTHER" id="PTHR14624">
    <property type="entry name" value="DFG10 PROTEIN"/>
    <property type="match status" value="1"/>
</dbReference>
<dbReference type="EC" id="1.3.1.94" evidence="5"/>
<dbReference type="InterPro" id="IPR039698">
    <property type="entry name" value="Dfg10/SRD5A3"/>
</dbReference>
<feature type="transmembrane region" description="Helical" evidence="5">
    <location>
        <begin position="287"/>
        <end position="307"/>
    </location>
</feature>
<accession>A0ABR1UCD7</accession>
<protein>
    <recommendedName>
        <fullName evidence="5">Polyprenal reductase</fullName>
        <ecNumber evidence="5">1.3.1.94</ecNumber>
    </recommendedName>
</protein>
<gene>
    <name evidence="8" type="ORF">PG993_001772</name>
</gene>
<evidence type="ECO:0000256" key="4">
    <source>
        <dbReference type="ARBA" id="ARBA00023136"/>
    </source>
</evidence>
<feature type="domain" description="3-oxo-5-alpha-steroid 4-dehydrogenase C-terminal" evidence="7">
    <location>
        <begin position="222"/>
        <end position="334"/>
    </location>
</feature>
<sequence length="334" mass="37211">MEQGALLSSLEHFLTHKVSPAQLCQAFFVLAAAGVLAVAATPKSARRLMLEYGPRQQEKPPAAGEDATSKAATTTASLNSHSSSSSHFTKLVAWFTSVGKVPHSWFKHFYILSVCSSLFWAAQYMSDGTIIRFMARAQAKSLKGSMTTNQALLTWLLMLMQGCRRLFECLAILRPSTSKMWIVHWVLGMAYYACINVSVWVEASTSLLQTGELSFTFEQPSANEFIGTLLFLGAWIMQYRCHKYLAGLKKYSLPEEGMFLYLICPHYTCECILYLSLAITAAPKGQLLNQTITCGLVFVATNLGVTAGDTRKWYAEKFGQNSIQQRWNMVPLVY</sequence>
<feature type="region of interest" description="Disordered" evidence="6">
    <location>
        <begin position="53"/>
        <end position="83"/>
    </location>
</feature>
<feature type="compositionally biased region" description="Low complexity" evidence="6">
    <location>
        <begin position="69"/>
        <end position="83"/>
    </location>
</feature>
<dbReference type="Pfam" id="PF02544">
    <property type="entry name" value="Steroid_dh"/>
    <property type="match status" value="1"/>
</dbReference>
<evidence type="ECO:0000259" key="7">
    <source>
        <dbReference type="Pfam" id="PF02544"/>
    </source>
</evidence>
<keyword evidence="5" id="KW-0256">Endoplasmic reticulum</keyword>
<feature type="transmembrane region" description="Helical" evidence="5">
    <location>
        <begin position="221"/>
        <end position="237"/>
    </location>
</feature>
<comment type="pathway">
    <text evidence="5">Protein modification; protein glycosylation.</text>
</comment>
<keyword evidence="9" id="KW-1185">Reference proteome</keyword>
<evidence type="ECO:0000256" key="3">
    <source>
        <dbReference type="ARBA" id="ARBA00022989"/>
    </source>
</evidence>
<keyword evidence="5" id="KW-0560">Oxidoreductase</keyword>
<dbReference type="EMBL" id="JAQQWK010000001">
    <property type="protein sequence ID" value="KAK8056545.1"/>
    <property type="molecule type" value="Genomic_DNA"/>
</dbReference>
<feature type="transmembrane region" description="Helical" evidence="5">
    <location>
        <begin position="180"/>
        <end position="201"/>
    </location>
</feature>
<comment type="catalytic activity">
    <reaction evidence="5">
        <text>a di-trans,poly-cis-dolichal + NADP(+) = a di-trans,poly-cis-polyprenal + NADPH + H(+)</text>
        <dbReference type="Rhea" id="RHEA:80727"/>
        <dbReference type="Rhea" id="RHEA-COMP:19536"/>
        <dbReference type="Rhea" id="RHEA-COMP:19537"/>
        <dbReference type="ChEBI" id="CHEBI:15378"/>
        <dbReference type="ChEBI" id="CHEBI:57783"/>
        <dbReference type="ChEBI" id="CHEBI:58349"/>
        <dbReference type="ChEBI" id="CHEBI:231623"/>
        <dbReference type="ChEBI" id="CHEBI:231637"/>
        <dbReference type="EC" id="1.3.1.94"/>
    </reaction>
    <physiologicalReaction direction="right-to-left" evidence="5">
        <dbReference type="Rhea" id="RHEA:80729"/>
    </physiologicalReaction>
</comment>
<reference evidence="8 9" key="1">
    <citation type="submission" date="2023-01" db="EMBL/GenBank/DDBJ databases">
        <title>Analysis of 21 Apiospora genomes using comparative genomics revels a genus with tremendous synthesis potential of carbohydrate active enzymes and secondary metabolites.</title>
        <authorList>
            <person name="Sorensen T."/>
        </authorList>
    </citation>
    <scope>NUCLEOTIDE SEQUENCE [LARGE SCALE GENOMIC DNA]</scope>
    <source>
        <strain evidence="8 9">CBS 33761</strain>
    </source>
</reference>
<keyword evidence="4 5" id="KW-0472">Membrane</keyword>
<keyword evidence="3 5" id="KW-1133">Transmembrane helix</keyword>
<evidence type="ECO:0000256" key="6">
    <source>
        <dbReference type="SAM" id="MobiDB-lite"/>
    </source>
</evidence>
<evidence type="ECO:0000313" key="8">
    <source>
        <dbReference type="EMBL" id="KAK8056545.1"/>
    </source>
</evidence>
<keyword evidence="5" id="KW-0521">NADP</keyword>
<feature type="transmembrane region" description="Helical" evidence="5">
    <location>
        <begin position="258"/>
        <end position="281"/>
    </location>
</feature>
<organism evidence="8 9">
    <name type="scientific">Apiospora rasikravindrae</name>
    <dbReference type="NCBI Taxonomy" id="990691"/>
    <lineage>
        <taxon>Eukaryota</taxon>
        <taxon>Fungi</taxon>
        <taxon>Dikarya</taxon>
        <taxon>Ascomycota</taxon>
        <taxon>Pezizomycotina</taxon>
        <taxon>Sordariomycetes</taxon>
        <taxon>Xylariomycetidae</taxon>
        <taxon>Amphisphaeriales</taxon>
        <taxon>Apiosporaceae</taxon>
        <taxon>Apiospora</taxon>
    </lineage>
</organism>
<comment type="caution">
    <text evidence="8">The sequence shown here is derived from an EMBL/GenBank/DDBJ whole genome shotgun (WGS) entry which is preliminary data.</text>
</comment>
<comment type="similarity">
    <text evidence="5">Belongs to the steroid 5-alpha reductase family. Polyprenal reductase subfamily.</text>
</comment>
<name>A0ABR1UCD7_9PEZI</name>
<dbReference type="Proteomes" id="UP001444661">
    <property type="component" value="Unassembled WGS sequence"/>
</dbReference>
<keyword evidence="2 5" id="KW-0812">Transmembrane</keyword>
<evidence type="ECO:0000256" key="5">
    <source>
        <dbReference type="RuleBase" id="RU367081"/>
    </source>
</evidence>
<comment type="function">
    <text evidence="5">Plays a key role in early steps of protein N-linked glycosylation by being involved in the conversion of polyprenol into dolichol. Acts as a polyprenal reductase that mediates the reduction of polyprenal into dolichal in a NADP-dependent mechanism. Dolichols are required for the synthesis of dolichol-linked monosaccharides and the oligosaccharide precursor used for N-glycosylation.</text>
</comment>
<dbReference type="InterPro" id="IPR001104">
    <property type="entry name" value="3-oxo-5_a-steroid_4-DH_C"/>
</dbReference>
<comment type="subcellular location">
    <subcellularLocation>
        <location evidence="1">Endomembrane system</location>
        <topology evidence="1">Multi-pass membrane protein</topology>
    </subcellularLocation>
    <subcellularLocation>
        <location evidence="5">Endoplasmic reticulum membrane</location>
    </subcellularLocation>
</comment>